<evidence type="ECO:0000313" key="2">
    <source>
        <dbReference type="EMBL" id="VDP64482.1"/>
    </source>
</evidence>
<sequence>MWNILAVTATSAFSASAGMSSGPAALPLLICPMAMMIYLIVDGSISIGRSVCVASILGGFSGAGRFKSSLNCLTHLFHCSSMFVITFPFLIFISRYGLR</sequence>
<evidence type="ECO:0000313" key="4">
    <source>
        <dbReference type="WBParaSite" id="SCUD_0001790501-mRNA-1"/>
    </source>
</evidence>
<accession>A0A183KS65</accession>
<keyword evidence="1" id="KW-0812">Transmembrane</keyword>
<feature type="transmembrane region" description="Helical" evidence="1">
    <location>
        <begin position="37"/>
        <end position="60"/>
    </location>
</feature>
<gene>
    <name evidence="2" type="ORF">SCUD_LOCUS17902</name>
</gene>
<dbReference type="Proteomes" id="UP000279833">
    <property type="component" value="Unassembled WGS sequence"/>
</dbReference>
<name>A0A183KS65_9TREM</name>
<keyword evidence="1" id="KW-1133">Transmembrane helix</keyword>
<feature type="transmembrane region" description="Helical" evidence="1">
    <location>
        <begin position="72"/>
        <end position="93"/>
    </location>
</feature>
<reference evidence="2 3" key="2">
    <citation type="submission" date="2018-11" db="EMBL/GenBank/DDBJ databases">
        <authorList>
            <consortium name="Pathogen Informatics"/>
        </authorList>
    </citation>
    <scope>NUCLEOTIDE SEQUENCE [LARGE SCALE GENOMIC DNA]</scope>
    <source>
        <strain evidence="2">Dakar</strain>
        <strain evidence="3">Dakar, Senegal</strain>
    </source>
</reference>
<dbReference type="AlphaFoldDB" id="A0A183KS65"/>
<evidence type="ECO:0000256" key="1">
    <source>
        <dbReference type="SAM" id="Phobius"/>
    </source>
</evidence>
<dbReference type="WBParaSite" id="SCUD_0001790501-mRNA-1">
    <property type="protein sequence ID" value="SCUD_0001790501-mRNA-1"/>
    <property type="gene ID" value="SCUD_0001790501"/>
</dbReference>
<protein>
    <submittedName>
        <fullName evidence="4">Secreted protein</fullName>
    </submittedName>
</protein>
<keyword evidence="1" id="KW-0472">Membrane</keyword>
<evidence type="ECO:0000313" key="3">
    <source>
        <dbReference type="Proteomes" id="UP000279833"/>
    </source>
</evidence>
<keyword evidence="3" id="KW-1185">Reference proteome</keyword>
<reference evidence="4" key="1">
    <citation type="submission" date="2016-06" db="UniProtKB">
        <authorList>
            <consortium name="WormBaseParasite"/>
        </authorList>
    </citation>
    <scope>IDENTIFICATION</scope>
</reference>
<organism evidence="4">
    <name type="scientific">Schistosoma curassoni</name>
    <dbReference type="NCBI Taxonomy" id="6186"/>
    <lineage>
        <taxon>Eukaryota</taxon>
        <taxon>Metazoa</taxon>
        <taxon>Spiralia</taxon>
        <taxon>Lophotrochozoa</taxon>
        <taxon>Platyhelminthes</taxon>
        <taxon>Trematoda</taxon>
        <taxon>Digenea</taxon>
        <taxon>Strigeidida</taxon>
        <taxon>Schistosomatoidea</taxon>
        <taxon>Schistosomatidae</taxon>
        <taxon>Schistosoma</taxon>
    </lineage>
</organism>
<proteinExistence type="predicted"/>
<dbReference type="EMBL" id="UZAK01040363">
    <property type="protein sequence ID" value="VDP64482.1"/>
    <property type="molecule type" value="Genomic_DNA"/>
</dbReference>